<dbReference type="InterPro" id="IPR023750">
    <property type="entry name" value="RbsD-like_sf"/>
</dbReference>
<dbReference type="AlphaFoldDB" id="A0A916R7U3"/>
<comment type="caution">
    <text evidence="4">The sequence shown here is derived from an EMBL/GenBank/DDBJ whole genome shotgun (WGS) entry which is preliminary data.</text>
</comment>
<comment type="catalytic activity">
    <reaction evidence="1">
        <text>beta-D-ribopyranose = beta-D-ribofuranose</text>
        <dbReference type="Rhea" id="RHEA:25432"/>
        <dbReference type="ChEBI" id="CHEBI:27476"/>
        <dbReference type="ChEBI" id="CHEBI:47002"/>
        <dbReference type="EC" id="5.4.99.62"/>
    </reaction>
</comment>
<dbReference type="GO" id="GO:0062193">
    <property type="term" value="F:D-ribose pyranase activity"/>
    <property type="evidence" value="ECO:0007669"/>
    <property type="project" value="UniProtKB-EC"/>
</dbReference>
<comment type="catalytic activity">
    <reaction evidence="3">
        <text>alpha-L-fucose = beta-L-fucose</text>
        <dbReference type="Rhea" id="RHEA:25580"/>
        <dbReference type="ChEBI" id="CHEBI:42548"/>
        <dbReference type="ChEBI" id="CHEBI:42589"/>
        <dbReference type="EC" id="5.1.3.29"/>
    </reaction>
</comment>
<dbReference type="SUPFAM" id="SSF102546">
    <property type="entry name" value="RbsD-like"/>
    <property type="match status" value="1"/>
</dbReference>
<sequence length="151" mass="16549">MLKGLDPVLDADALYVLRAMGHGDDLIIADANFPAETMARGTIFGRPIRIGCGTARAVKAVLSVMPVDTFVDDALARMEVVGKPEEITEVQREVLDVTEPGGVTMMGVERFAFYERAKKAFAIIQTQERRFYGCFAIRKGVIDPNETLPGE</sequence>
<evidence type="ECO:0000313" key="4">
    <source>
        <dbReference type="EMBL" id="GGA40211.1"/>
    </source>
</evidence>
<organism evidence="4 5">
    <name type="scientific">Pelagibacterium lentulum</name>
    <dbReference type="NCBI Taxonomy" id="2029865"/>
    <lineage>
        <taxon>Bacteria</taxon>
        <taxon>Pseudomonadati</taxon>
        <taxon>Pseudomonadota</taxon>
        <taxon>Alphaproteobacteria</taxon>
        <taxon>Hyphomicrobiales</taxon>
        <taxon>Devosiaceae</taxon>
        <taxon>Pelagibacterium</taxon>
    </lineage>
</organism>
<dbReference type="RefSeq" id="WP_127073264.1">
    <property type="nucleotide sequence ID" value="NZ_BMKB01000001.1"/>
</dbReference>
<evidence type="ECO:0000256" key="2">
    <source>
        <dbReference type="ARBA" id="ARBA00023235"/>
    </source>
</evidence>
<dbReference type="EMBL" id="BMKB01000001">
    <property type="protein sequence ID" value="GGA40211.1"/>
    <property type="molecule type" value="Genomic_DNA"/>
</dbReference>
<evidence type="ECO:0000256" key="1">
    <source>
        <dbReference type="ARBA" id="ARBA00000223"/>
    </source>
</evidence>
<evidence type="ECO:0000313" key="5">
    <source>
        <dbReference type="Proteomes" id="UP000596977"/>
    </source>
</evidence>
<dbReference type="GO" id="GO:0006004">
    <property type="term" value="P:fucose metabolic process"/>
    <property type="evidence" value="ECO:0007669"/>
    <property type="project" value="TreeGrafter"/>
</dbReference>
<keyword evidence="5" id="KW-1185">Reference proteome</keyword>
<dbReference type="PANTHER" id="PTHR31690:SF4">
    <property type="entry name" value="FUCOSE MUTAROTASE"/>
    <property type="match status" value="1"/>
</dbReference>
<dbReference type="InterPro" id="IPR007721">
    <property type="entry name" value="RbsD_FucU"/>
</dbReference>
<dbReference type="Gene3D" id="3.40.1650.10">
    <property type="entry name" value="RbsD-like domain"/>
    <property type="match status" value="1"/>
</dbReference>
<keyword evidence="2" id="KW-0413">Isomerase</keyword>
<accession>A0A916R7U3</accession>
<dbReference type="GO" id="GO:0036373">
    <property type="term" value="F:L-fucose mutarotase activity"/>
    <property type="evidence" value="ECO:0007669"/>
    <property type="project" value="UniProtKB-EC"/>
</dbReference>
<protein>
    <submittedName>
        <fullName evidence="4">RbsD or FucU transporter</fullName>
    </submittedName>
</protein>
<dbReference type="InterPro" id="IPR050443">
    <property type="entry name" value="RbsD/FucU_mutarotase"/>
</dbReference>
<dbReference type="Pfam" id="PF05025">
    <property type="entry name" value="RbsD_FucU"/>
    <property type="match status" value="1"/>
</dbReference>
<gene>
    <name evidence="4" type="ORF">GCM10011499_07160</name>
</gene>
<evidence type="ECO:0000256" key="3">
    <source>
        <dbReference type="ARBA" id="ARBA00036324"/>
    </source>
</evidence>
<name>A0A916R7U3_9HYPH</name>
<dbReference type="GO" id="GO:0042806">
    <property type="term" value="F:fucose binding"/>
    <property type="evidence" value="ECO:0007669"/>
    <property type="project" value="TreeGrafter"/>
</dbReference>
<dbReference type="OrthoDB" id="7947972at2"/>
<dbReference type="PANTHER" id="PTHR31690">
    <property type="entry name" value="FUCOSE MUTAROTASE"/>
    <property type="match status" value="1"/>
</dbReference>
<reference evidence="4 5" key="1">
    <citation type="journal article" date="2014" name="Int. J. Syst. Evol. Microbiol.">
        <title>Complete genome sequence of Corynebacterium casei LMG S-19264T (=DSM 44701T), isolated from a smear-ripened cheese.</title>
        <authorList>
            <consortium name="US DOE Joint Genome Institute (JGI-PGF)"/>
            <person name="Walter F."/>
            <person name="Albersmeier A."/>
            <person name="Kalinowski J."/>
            <person name="Ruckert C."/>
        </authorList>
    </citation>
    <scope>NUCLEOTIDE SEQUENCE [LARGE SCALE GENOMIC DNA]</scope>
    <source>
        <strain evidence="4 5">CGMCC 1.15896</strain>
    </source>
</reference>
<proteinExistence type="predicted"/>
<dbReference type="Proteomes" id="UP000596977">
    <property type="component" value="Unassembled WGS sequence"/>
</dbReference>